<comment type="similarity">
    <text evidence="2">Belongs to the cytochrome P450 family.</text>
</comment>
<evidence type="ECO:0000256" key="7">
    <source>
        <dbReference type="ARBA" id="ARBA00023033"/>
    </source>
</evidence>
<dbReference type="Proteomes" id="UP001217089">
    <property type="component" value="Unassembled WGS sequence"/>
</dbReference>
<evidence type="ECO:0000256" key="4">
    <source>
        <dbReference type="ARBA" id="ARBA00022723"/>
    </source>
</evidence>
<proteinExistence type="inferred from homology"/>
<dbReference type="InterPro" id="IPR002402">
    <property type="entry name" value="Cyt_P450_E_grp-II"/>
</dbReference>
<gene>
    <name evidence="8" type="ORF">KUTeg_002373</name>
</gene>
<keyword evidence="4" id="KW-0479">Metal-binding</keyword>
<dbReference type="SUPFAM" id="SSF48264">
    <property type="entry name" value="Cytochrome P450"/>
    <property type="match status" value="1"/>
</dbReference>
<accession>A0ABQ9FXC0</accession>
<evidence type="ECO:0000313" key="8">
    <source>
        <dbReference type="EMBL" id="KAJ8320786.1"/>
    </source>
</evidence>
<keyword evidence="3" id="KW-0349">Heme</keyword>
<dbReference type="PRINTS" id="PR00464">
    <property type="entry name" value="EP450II"/>
</dbReference>
<dbReference type="EMBL" id="JARBDR010000141">
    <property type="protein sequence ID" value="KAJ8320786.1"/>
    <property type="molecule type" value="Genomic_DNA"/>
</dbReference>
<evidence type="ECO:0000256" key="6">
    <source>
        <dbReference type="ARBA" id="ARBA00023004"/>
    </source>
</evidence>
<sequence length="218" mass="24983">MLFLDQRTTIGFTQWLGEGLLVSDGARWSRSRRLLTPAFHFDILRPYVNVNNECAELMLNQISKYADSGKPFELYKVVSACTLDIILKCAFSYETDCQKDGESHPYITAVRDIAHGVAERSRKFWLHPDIIYYLTPTGRKFKRLCDYVHGVAEDVIEKRQKVLDKEGAPQRKYLDFLDILLTAKDENGIGLTRHNSKWNFLDSVLLSRTSRISGKGSS</sequence>
<comment type="caution">
    <text evidence="8">The sequence shown here is derived from an EMBL/GenBank/DDBJ whole genome shotgun (WGS) entry which is preliminary data.</text>
</comment>
<reference evidence="8 9" key="1">
    <citation type="submission" date="2022-12" db="EMBL/GenBank/DDBJ databases">
        <title>Chromosome-level genome of Tegillarca granosa.</title>
        <authorList>
            <person name="Kim J."/>
        </authorList>
    </citation>
    <scope>NUCLEOTIDE SEQUENCE [LARGE SCALE GENOMIC DNA]</scope>
    <source>
        <strain evidence="8">Teg-2019</strain>
        <tissue evidence="8">Adductor muscle</tissue>
    </source>
</reference>
<comment type="cofactor">
    <cofactor evidence="1">
        <name>heme</name>
        <dbReference type="ChEBI" id="CHEBI:30413"/>
    </cofactor>
</comment>
<dbReference type="PANTHER" id="PTHR24291">
    <property type="entry name" value="CYTOCHROME P450 FAMILY 4"/>
    <property type="match status" value="1"/>
</dbReference>
<keyword evidence="7" id="KW-0503">Monooxygenase</keyword>
<evidence type="ECO:0000313" key="9">
    <source>
        <dbReference type="Proteomes" id="UP001217089"/>
    </source>
</evidence>
<keyword evidence="5" id="KW-0560">Oxidoreductase</keyword>
<evidence type="ECO:0000256" key="1">
    <source>
        <dbReference type="ARBA" id="ARBA00001971"/>
    </source>
</evidence>
<organism evidence="8 9">
    <name type="scientific">Tegillarca granosa</name>
    <name type="common">Malaysian cockle</name>
    <name type="synonym">Anadara granosa</name>
    <dbReference type="NCBI Taxonomy" id="220873"/>
    <lineage>
        <taxon>Eukaryota</taxon>
        <taxon>Metazoa</taxon>
        <taxon>Spiralia</taxon>
        <taxon>Lophotrochozoa</taxon>
        <taxon>Mollusca</taxon>
        <taxon>Bivalvia</taxon>
        <taxon>Autobranchia</taxon>
        <taxon>Pteriomorphia</taxon>
        <taxon>Arcoida</taxon>
        <taxon>Arcoidea</taxon>
        <taxon>Arcidae</taxon>
        <taxon>Tegillarca</taxon>
    </lineage>
</organism>
<dbReference type="PANTHER" id="PTHR24291:SF201">
    <property type="entry name" value="CYTOCHROME P450, FAMILY 4, SUBFAMILY B, POLYPEPTIDE 7"/>
    <property type="match status" value="1"/>
</dbReference>
<protein>
    <submittedName>
        <fullName evidence="8">Uncharacterized protein</fullName>
    </submittedName>
</protein>
<dbReference type="InterPro" id="IPR001128">
    <property type="entry name" value="Cyt_P450"/>
</dbReference>
<dbReference type="Gene3D" id="1.10.630.10">
    <property type="entry name" value="Cytochrome P450"/>
    <property type="match status" value="1"/>
</dbReference>
<name>A0ABQ9FXC0_TEGGR</name>
<evidence type="ECO:0000256" key="2">
    <source>
        <dbReference type="ARBA" id="ARBA00010617"/>
    </source>
</evidence>
<evidence type="ECO:0000256" key="5">
    <source>
        <dbReference type="ARBA" id="ARBA00023002"/>
    </source>
</evidence>
<evidence type="ECO:0000256" key="3">
    <source>
        <dbReference type="ARBA" id="ARBA00022617"/>
    </source>
</evidence>
<keyword evidence="9" id="KW-1185">Reference proteome</keyword>
<dbReference type="Pfam" id="PF00067">
    <property type="entry name" value="p450"/>
    <property type="match status" value="1"/>
</dbReference>
<dbReference type="InterPro" id="IPR036396">
    <property type="entry name" value="Cyt_P450_sf"/>
</dbReference>
<dbReference type="InterPro" id="IPR050196">
    <property type="entry name" value="Cytochrome_P450_Monoox"/>
</dbReference>
<keyword evidence="6" id="KW-0408">Iron</keyword>